<dbReference type="PANTHER" id="PTHR43393:SF3">
    <property type="entry name" value="LYSINE DECARBOXYLASE-LIKE PROTEIN"/>
    <property type="match status" value="1"/>
</dbReference>
<dbReference type="PANTHER" id="PTHR43393">
    <property type="entry name" value="CYTOKININ RIBOSIDE 5'-MONOPHOSPHATE PHOSPHORIBOHYDROLASE"/>
    <property type="match status" value="1"/>
</dbReference>
<dbReference type="KEGG" id="dol:Dole_2145"/>
<dbReference type="AlphaFoldDB" id="A8ZUB7"/>
<dbReference type="Proteomes" id="UP000008561">
    <property type="component" value="Chromosome"/>
</dbReference>
<reference evidence="1 2" key="1">
    <citation type="submission" date="2007-10" db="EMBL/GenBank/DDBJ databases">
        <title>Complete sequence of Desulfococcus oleovorans Hxd3.</title>
        <authorList>
            <consortium name="US DOE Joint Genome Institute"/>
            <person name="Copeland A."/>
            <person name="Lucas S."/>
            <person name="Lapidus A."/>
            <person name="Barry K."/>
            <person name="Glavina del Rio T."/>
            <person name="Dalin E."/>
            <person name="Tice H."/>
            <person name="Pitluck S."/>
            <person name="Kiss H."/>
            <person name="Brettin T."/>
            <person name="Bruce D."/>
            <person name="Detter J.C."/>
            <person name="Han C."/>
            <person name="Schmutz J."/>
            <person name="Larimer F."/>
            <person name="Land M."/>
            <person name="Hauser L."/>
            <person name="Kyrpides N."/>
            <person name="Kim E."/>
            <person name="Wawrik B."/>
            <person name="Richardson P."/>
        </authorList>
    </citation>
    <scope>NUCLEOTIDE SEQUENCE [LARGE SCALE GENOMIC DNA]</scope>
    <source>
        <strain evidence="2">DSM 6200 / JCM 39069 / Hxd3</strain>
    </source>
</reference>
<keyword evidence="2" id="KW-1185">Reference proteome</keyword>
<dbReference type="EMBL" id="CP000859">
    <property type="protein sequence ID" value="ABW67949.1"/>
    <property type="molecule type" value="Genomic_DNA"/>
</dbReference>
<dbReference type="InterPro" id="IPR041164">
    <property type="entry name" value="LDcluster4"/>
</dbReference>
<dbReference type="Gene3D" id="3.40.50.450">
    <property type="match status" value="1"/>
</dbReference>
<dbReference type="InterPro" id="IPR005268">
    <property type="entry name" value="CHP00725"/>
</dbReference>
<organism evidence="1 2">
    <name type="scientific">Desulfosudis oleivorans (strain DSM 6200 / JCM 39069 / Hxd3)</name>
    <name type="common">Desulfococcus oleovorans</name>
    <dbReference type="NCBI Taxonomy" id="96561"/>
    <lineage>
        <taxon>Bacteria</taxon>
        <taxon>Pseudomonadati</taxon>
        <taxon>Thermodesulfobacteriota</taxon>
        <taxon>Desulfobacteria</taxon>
        <taxon>Desulfobacterales</taxon>
        <taxon>Desulfosudaceae</taxon>
        <taxon>Desulfosudis</taxon>
    </lineage>
</organism>
<dbReference type="eggNOG" id="COG1611">
    <property type="taxonomic scope" value="Bacteria"/>
</dbReference>
<gene>
    <name evidence="1" type="ordered locus">Dole_2145</name>
</gene>
<evidence type="ECO:0000313" key="2">
    <source>
        <dbReference type="Proteomes" id="UP000008561"/>
    </source>
</evidence>
<sequence length="161" mass="16411">MNRPWIIGIMGGGDAAAEALDNAYRLGCLVAQHKWCLLNGGRDAGVMAASARGAFENGGLTVGILPGTTLHTASPHITIPIRTGMGMARNCINVLSSDVVVACPGGPGTLSEIALALKSDRPVITMGFSLPALPGLSIGTGRLLSADTPEAVVGLIEKLLQ</sequence>
<accession>A8ZUB7</accession>
<dbReference type="RefSeq" id="WP_012175561.1">
    <property type="nucleotide sequence ID" value="NC_009943.1"/>
</dbReference>
<dbReference type="NCBIfam" id="TIGR00725">
    <property type="entry name" value="TIGR00725 family protein"/>
    <property type="match status" value="1"/>
</dbReference>
<dbReference type="STRING" id="96561.Dole_2145"/>
<dbReference type="SUPFAM" id="SSF102405">
    <property type="entry name" value="MCP/YpsA-like"/>
    <property type="match status" value="1"/>
</dbReference>
<dbReference type="InterPro" id="IPR052341">
    <property type="entry name" value="LOG_family_nucleotidases"/>
</dbReference>
<proteinExistence type="predicted"/>
<evidence type="ECO:0000313" key="1">
    <source>
        <dbReference type="EMBL" id="ABW67949.1"/>
    </source>
</evidence>
<dbReference type="GO" id="GO:0005829">
    <property type="term" value="C:cytosol"/>
    <property type="evidence" value="ECO:0007669"/>
    <property type="project" value="TreeGrafter"/>
</dbReference>
<dbReference type="Pfam" id="PF18306">
    <property type="entry name" value="LDcluster4"/>
    <property type="match status" value="1"/>
</dbReference>
<dbReference type="HOGENOM" id="CLU_107614_2_1_7"/>
<protein>
    <submittedName>
        <fullName evidence="1">Rossmann fold nucleotide-binding protein</fullName>
    </submittedName>
</protein>
<name>A8ZUB7_DESOH</name>